<dbReference type="OrthoDB" id="4544694at2"/>
<organism evidence="1 2">
    <name type="scientific">Nocardia mangyaensis</name>
    <dbReference type="NCBI Taxonomy" id="2213200"/>
    <lineage>
        <taxon>Bacteria</taxon>
        <taxon>Bacillati</taxon>
        <taxon>Actinomycetota</taxon>
        <taxon>Actinomycetes</taxon>
        <taxon>Mycobacteriales</taxon>
        <taxon>Nocardiaceae</taxon>
        <taxon>Nocardia</taxon>
    </lineage>
</organism>
<dbReference type="Proteomes" id="UP000183810">
    <property type="component" value="Chromosome"/>
</dbReference>
<dbReference type="AlphaFoldDB" id="A0A1J0VKW1"/>
<name>A0A1J0VKW1_9NOCA</name>
<dbReference type="EMBL" id="CP018082">
    <property type="protein sequence ID" value="APE32656.1"/>
    <property type="molecule type" value="Genomic_DNA"/>
</dbReference>
<evidence type="ECO:0000313" key="1">
    <source>
        <dbReference type="EMBL" id="APE32656.1"/>
    </source>
</evidence>
<protein>
    <submittedName>
        <fullName evidence="1">Uncharacterized protein</fullName>
    </submittedName>
</protein>
<gene>
    <name evidence="1" type="ORF">BOX37_00160</name>
</gene>
<dbReference type="KEGG" id="nsl:BOX37_00160"/>
<accession>A0A1J0VKW1</accession>
<sequence>MTAAAVALGLPDKRDAGVRRYFGLGAFAMLSGHGYRQLVNWRHSERIWVPSPDIEIGPHPGWSLPCIQAWSPDGAPFRRSPTVRFRDAAEVARQWHMPREALWACIGDGSLAGPVVWVDDRPGWMQ</sequence>
<proteinExistence type="predicted"/>
<evidence type="ECO:0000313" key="2">
    <source>
        <dbReference type="Proteomes" id="UP000183810"/>
    </source>
</evidence>
<reference evidence="1" key="1">
    <citation type="submission" date="2016-11" db="EMBL/GenBank/DDBJ databases">
        <authorList>
            <person name="Jaros S."/>
            <person name="Januszkiewicz K."/>
            <person name="Wedrychowicz H."/>
        </authorList>
    </citation>
    <scope>NUCLEOTIDE SEQUENCE [LARGE SCALE GENOMIC DNA]</scope>
    <source>
        <strain evidence="1">Y48</strain>
    </source>
</reference>
<keyword evidence="2" id="KW-1185">Reference proteome</keyword>
<dbReference type="RefSeq" id="WP_071925675.1">
    <property type="nucleotide sequence ID" value="NZ_CP018082.1"/>
</dbReference>